<feature type="compositionally biased region" description="Basic and acidic residues" evidence="6">
    <location>
        <begin position="84"/>
        <end position="98"/>
    </location>
</feature>
<dbReference type="GO" id="GO:0010468">
    <property type="term" value="P:regulation of gene expression"/>
    <property type="evidence" value="ECO:0007669"/>
    <property type="project" value="UniProtKB-ARBA"/>
</dbReference>
<name>A0A8H3KV56_9GLOM</name>
<dbReference type="Proteomes" id="UP000615446">
    <property type="component" value="Unassembled WGS sequence"/>
</dbReference>
<dbReference type="Pfam" id="PF12929">
    <property type="entry name" value="Mid1"/>
    <property type="match status" value="1"/>
</dbReference>
<evidence type="ECO:0000256" key="7">
    <source>
        <dbReference type="SAM" id="Phobius"/>
    </source>
</evidence>
<keyword evidence="3" id="KW-0805">Transcription regulation</keyword>
<dbReference type="OrthoDB" id="5405745at2759"/>
<evidence type="ECO:0000313" key="9">
    <source>
        <dbReference type="Proteomes" id="UP000615446"/>
    </source>
</evidence>
<dbReference type="Pfam" id="PF08598">
    <property type="entry name" value="Sds3"/>
    <property type="match status" value="1"/>
</dbReference>
<sequence length="777" mass="89106">MPPSAHKASEKALNSKRAKRQTATKPNYFEGNSSEIDSPEDYDPMMTDTAFDGGDSEFGVEPMRIDEDESMRRFNDEREEGEASEDHRETLVDQKKEKKRQEILDRIERFQKEFISRKDEIFKESIRQINHDIKAMREGTHPEYEERLQQLIDKREQTLEKARLYRDYRLECVEKMFDAEQRQVEEDYLAEKQGLKEQMLADMDERRKKLKEDFESFDITSDAAMDGNQRYHPQRKLRARQKEDTEVKVKKTKVTGPSVSAKLLESEINDDLAEIGKVSPIRKLNHYFHYEYIISFFFIICYFIIIPTIEAQPNTTIIANLGTEKIEKLPQGSIINYVYYIGKNLNNNSFDIKKPFPTSKSTTLLNENVFLTITTCKAPLQNLIKNPKIPPANQLEVWISTESKNPGPRFDGGYDGQKYILMDGYLNVTIPMSKENHDGVYVGVYAPKLSDNYLNDYYFEIGASTEGFIHQIPIESGISLDDTDNNNALIRTFYTSTEQQPLYHTYFVEFTRVNGISKSLCAYRDNGWNTNVTYTRRKKDGKYQSSIFISNLNNGTKYSALVTEESANGIKSFIPVNFQTQSQSNCVIIKNLEFCDRVFYSVPKTVSKNTEADLAIGYDNMAKAYFNNFTLTVDQYPCNDTESKYSLIRNCNDCKEAYKNWVCAVTIPRCASEDSNNGKLRNNPRINVSDQSMNISQPYVEVAPCIDLCYNLTRSCPSSFGFSCPNSNTISTYGNAGSCNSLGLDFSSNPNAAVSIRSSSQWIIILIFEFIILIMGI</sequence>
<accession>A0A8H3KV56</accession>
<dbReference type="GO" id="GO:0005262">
    <property type="term" value="F:calcium channel activity"/>
    <property type="evidence" value="ECO:0007669"/>
    <property type="project" value="InterPro"/>
</dbReference>
<evidence type="ECO:0000313" key="8">
    <source>
        <dbReference type="EMBL" id="GES76512.1"/>
    </source>
</evidence>
<dbReference type="PANTHER" id="PTHR39142:SF1">
    <property type="entry name" value="AEL197CP"/>
    <property type="match status" value="1"/>
</dbReference>
<dbReference type="PANTHER" id="PTHR39142">
    <property type="entry name" value="MID1P"/>
    <property type="match status" value="1"/>
</dbReference>
<protein>
    <submittedName>
        <fullName evidence="8">Calcium channel subunit Mid1</fullName>
    </submittedName>
</protein>
<proteinExistence type="predicted"/>
<keyword evidence="2" id="KW-0678">Repressor</keyword>
<evidence type="ECO:0000256" key="3">
    <source>
        <dbReference type="ARBA" id="ARBA00023015"/>
    </source>
</evidence>
<keyword evidence="7" id="KW-0812">Transmembrane</keyword>
<dbReference type="SMART" id="SM01401">
    <property type="entry name" value="Sds3"/>
    <property type="match status" value="1"/>
</dbReference>
<dbReference type="GO" id="GO:0098703">
    <property type="term" value="P:calcium ion import across plasma membrane"/>
    <property type="evidence" value="ECO:0007669"/>
    <property type="project" value="InterPro"/>
</dbReference>
<evidence type="ECO:0000256" key="6">
    <source>
        <dbReference type="SAM" id="MobiDB-lite"/>
    </source>
</evidence>
<evidence type="ECO:0000256" key="5">
    <source>
        <dbReference type="ARBA" id="ARBA00023242"/>
    </source>
</evidence>
<organism evidence="8 9">
    <name type="scientific">Rhizophagus clarus</name>
    <dbReference type="NCBI Taxonomy" id="94130"/>
    <lineage>
        <taxon>Eukaryota</taxon>
        <taxon>Fungi</taxon>
        <taxon>Fungi incertae sedis</taxon>
        <taxon>Mucoromycota</taxon>
        <taxon>Glomeromycotina</taxon>
        <taxon>Glomeromycetes</taxon>
        <taxon>Glomerales</taxon>
        <taxon>Glomeraceae</taxon>
        <taxon>Rhizophagus</taxon>
    </lineage>
</organism>
<gene>
    <name evidence="8" type="ORF">RCL2_000391300</name>
</gene>
<evidence type="ECO:0000256" key="4">
    <source>
        <dbReference type="ARBA" id="ARBA00023163"/>
    </source>
</evidence>
<keyword evidence="7" id="KW-0472">Membrane</keyword>
<dbReference type="EMBL" id="BLAL01000021">
    <property type="protein sequence ID" value="GES76512.1"/>
    <property type="molecule type" value="Genomic_DNA"/>
</dbReference>
<dbReference type="InterPro" id="IPR013907">
    <property type="entry name" value="Sds3"/>
</dbReference>
<keyword evidence="7" id="KW-1133">Transmembrane helix</keyword>
<keyword evidence="5" id="KW-0539">Nucleus</keyword>
<dbReference type="GO" id="GO:0005654">
    <property type="term" value="C:nucleoplasm"/>
    <property type="evidence" value="ECO:0007669"/>
    <property type="project" value="UniProtKB-ARBA"/>
</dbReference>
<evidence type="ECO:0000256" key="2">
    <source>
        <dbReference type="ARBA" id="ARBA00022491"/>
    </source>
</evidence>
<comment type="caution">
    <text evidence="8">The sequence shown here is derived from an EMBL/GenBank/DDBJ whole genome shotgun (WGS) entry which is preliminary data.</text>
</comment>
<dbReference type="AlphaFoldDB" id="A0A8H3KV56"/>
<reference evidence="8" key="1">
    <citation type="submission" date="2019-10" db="EMBL/GenBank/DDBJ databases">
        <title>Conservation and host-specific expression of non-tandemly repeated heterogenous ribosome RNA gene in arbuscular mycorrhizal fungi.</title>
        <authorList>
            <person name="Maeda T."/>
            <person name="Kobayashi Y."/>
            <person name="Nakagawa T."/>
            <person name="Ezawa T."/>
            <person name="Yamaguchi K."/>
            <person name="Bino T."/>
            <person name="Nishimoto Y."/>
            <person name="Shigenobu S."/>
            <person name="Kawaguchi M."/>
        </authorList>
    </citation>
    <scope>NUCLEOTIDE SEQUENCE</scope>
    <source>
        <strain evidence="8">HR1</strain>
    </source>
</reference>
<feature type="region of interest" description="Disordered" evidence="6">
    <location>
        <begin position="1"/>
        <end position="98"/>
    </location>
</feature>
<dbReference type="InterPro" id="IPR024338">
    <property type="entry name" value="MID1/Yam8"/>
</dbReference>
<feature type="compositionally biased region" description="Polar residues" evidence="6">
    <location>
        <begin position="23"/>
        <end position="36"/>
    </location>
</feature>
<comment type="subcellular location">
    <subcellularLocation>
        <location evidence="1">Nucleus</location>
    </subcellularLocation>
</comment>
<feature type="transmembrane region" description="Helical" evidence="7">
    <location>
        <begin position="287"/>
        <end position="305"/>
    </location>
</feature>
<evidence type="ECO:0000256" key="1">
    <source>
        <dbReference type="ARBA" id="ARBA00004123"/>
    </source>
</evidence>
<keyword evidence="4" id="KW-0804">Transcription</keyword>